<keyword evidence="2" id="KW-1185">Reference proteome</keyword>
<sequence>MTIRASYERHPDLGCEAVVFIDDESLSCFQIQRDLVGSPRHGDGYCVTTGASAPIYGGAIQDWRVVDGNRLEFVLGPRAVRLFGDDTLSFEITPVGEDTVDDIVAHVERLLD</sequence>
<organism evidence="1 2">
    <name type="scientific">Gordonia desulfuricans</name>
    <dbReference type="NCBI Taxonomy" id="89051"/>
    <lineage>
        <taxon>Bacteria</taxon>
        <taxon>Bacillati</taxon>
        <taxon>Actinomycetota</taxon>
        <taxon>Actinomycetes</taxon>
        <taxon>Mycobacteriales</taxon>
        <taxon>Gordoniaceae</taxon>
        <taxon>Gordonia</taxon>
    </lineage>
</organism>
<accession>A0A7K3LW73</accession>
<gene>
    <name evidence="1" type="ORF">GYA93_19800</name>
</gene>
<dbReference type="RefSeq" id="WP_053777045.1">
    <property type="nucleotide sequence ID" value="NZ_JAADZU010000083.1"/>
</dbReference>
<dbReference type="AlphaFoldDB" id="A0A7K3LW73"/>
<evidence type="ECO:0000313" key="1">
    <source>
        <dbReference type="EMBL" id="NDK91797.1"/>
    </source>
</evidence>
<evidence type="ECO:0000313" key="2">
    <source>
        <dbReference type="Proteomes" id="UP000466307"/>
    </source>
</evidence>
<dbReference type="EMBL" id="JAADZU010000083">
    <property type="protein sequence ID" value="NDK91797.1"/>
    <property type="molecule type" value="Genomic_DNA"/>
</dbReference>
<dbReference type="Proteomes" id="UP000466307">
    <property type="component" value="Unassembled WGS sequence"/>
</dbReference>
<reference evidence="1 2" key="1">
    <citation type="submission" date="2020-01" db="EMBL/GenBank/DDBJ databases">
        <title>Investigation of new actinobacteria for the biodesulphurisation of diesel fuel.</title>
        <authorList>
            <person name="Athi Narayanan S.M."/>
        </authorList>
    </citation>
    <scope>NUCLEOTIDE SEQUENCE [LARGE SCALE GENOMIC DNA]</scope>
    <source>
        <strain evidence="1 2">213E</strain>
    </source>
</reference>
<protein>
    <submittedName>
        <fullName evidence="1">Uncharacterized protein</fullName>
    </submittedName>
</protein>
<comment type="caution">
    <text evidence="1">The sequence shown here is derived from an EMBL/GenBank/DDBJ whole genome shotgun (WGS) entry which is preliminary data.</text>
</comment>
<name>A0A7K3LW73_9ACTN</name>
<proteinExistence type="predicted"/>